<proteinExistence type="predicted"/>
<evidence type="ECO:0000259" key="1">
    <source>
        <dbReference type="SMART" id="SM00873"/>
    </source>
</evidence>
<dbReference type="InterPro" id="IPR005146">
    <property type="entry name" value="B3/B4_tRNA-bd"/>
</dbReference>
<dbReference type="InterPro" id="IPR020825">
    <property type="entry name" value="Phe-tRNA_synthase-like_B3/B4"/>
</dbReference>
<dbReference type="PANTHER" id="PTHR39209">
    <property type="match status" value="1"/>
</dbReference>
<dbReference type="KEGG" id="mcui:G8O30_02005"/>
<evidence type="ECO:0000313" key="2">
    <source>
        <dbReference type="EMBL" id="QPC45815.1"/>
    </source>
</evidence>
<dbReference type="Gene3D" id="3.50.40.10">
    <property type="entry name" value="Phenylalanyl-trna Synthetase, Chain B, domain 3"/>
    <property type="match status" value="1"/>
</dbReference>
<dbReference type="SUPFAM" id="SSF56037">
    <property type="entry name" value="PheT/TilS domain"/>
    <property type="match status" value="1"/>
</dbReference>
<dbReference type="PANTHER" id="PTHR39209:SF2">
    <property type="entry name" value="CYTOPLASMIC PROTEIN"/>
    <property type="match status" value="1"/>
</dbReference>
<dbReference type="Pfam" id="PF03483">
    <property type="entry name" value="B3_4"/>
    <property type="match status" value="1"/>
</dbReference>
<dbReference type="RefSeq" id="WP_239673332.1">
    <property type="nucleotide sequence ID" value="NZ_CP049742.1"/>
</dbReference>
<dbReference type="AlphaFoldDB" id="A0A7S8HEX1"/>
<protein>
    <recommendedName>
        <fullName evidence="1">B3/B4 tRNA-binding domain-containing protein</fullName>
    </recommendedName>
</protein>
<name>A0A7S8HEX1_9BACI</name>
<dbReference type="Proteomes" id="UP000593626">
    <property type="component" value="Chromosome"/>
</dbReference>
<feature type="domain" description="B3/B4 tRNA-binding" evidence="1">
    <location>
        <begin position="62"/>
        <end position="213"/>
    </location>
</feature>
<dbReference type="GO" id="GO:0004826">
    <property type="term" value="F:phenylalanine-tRNA ligase activity"/>
    <property type="evidence" value="ECO:0007669"/>
    <property type="project" value="InterPro"/>
</dbReference>
<keyword evidence="3" id="KW-1185">Reference proteome</keyword>
<dbReference type="SMART" id="SM00873">
    <property type="entry name" value="B3_4"/>
    <property type="match status" value="1"/>
</dbReference>
<gene>
    <name evidence="2" type="ORF">G8O30_02005</name>
</gene>
<evidence type="ECO:0000313" key="3">
    <source>
        <dbReference type="Proteomes" id="UP000593626"/>
    </source>
</evidence>
<reference evidence="2 3" key="1">
    <citation type="submission" date="2019-07" db="EMBL/GenBank/DDBJ databases">
        <title>Genome sequence of 2 isolates from Red Sea Mangroves.</title>
        <authorList>
            <person name="Sefrji F."/>
            <person name="Michoud G."/>
            <person name="Merlino G."/>
            <person name="Daffonchio D."/>
        </authorList>
    </citation>
    <scope>NUCLEOTIDE SEQUENCE [LARGE SCALE GENOMIC DNA]</scope>
    <source>
        <strain evidence="2 3">R1DC41</strain>
    </source>
</reference>
<dbReference type="GO" id="GO:0003723">
    <property type="term" value="F:RNA binding"/>
    <property type="evidence" value="ECO:0007669"/>
    <property type="project" value="InterPro"/>
</dbReference>
<sequence length="223" mass="25135">MQFFIDDSVKSRLNDVKISLIHYTTIQVGASPQMIKGRLQLFQEALFLDLQEKQVSDFSGISEWRDIFKKTGYNPSRYRPSNEALYRRVQKQQFLQSHHSATDINNFFSMEYAIPIGIYDTSKIKGDTVTIAIGQEGETYSGLNGRDIHAEGLLVAKDEQGIFGSPYVDSVRTAVTESTTDALQIVFHQPSISDDNAKKLTESLAKMFTQVHGGDHKVTNYTI</sequence>
<accession>A0A7S8HEX1</accession>
<organism evidence="2 3">
    <name type="scientific">Mangrovibacillus cuniculi</name>
    <dbReference type="NCBI Taxonomy" id="2593652"/>
    <lineage>
        <taxon>Bacteria</taxon>
        <taxon>Bacillati</taxon>
        <taxon>Bacillota</taxon>
        <taxon>Bacilli</taxon>
        <taxon>Bacillales</taxon>
        <taxon>Bacillaceae</taxon>
        <taxon>Mangrovibacillus</taxon>
    </lineage>
</organism>
<dbReference type="EMBL" id="CP049742">
    <property type="protein sequence ID" value="QPC45815.1"/>
    <property type="molecule type" value="Genomic_DNA"/>
</dbReference>